<dbReference type="RefSeq" id="XP_009217900.1">
    <property type="nucleotide sequence ID" value="XM_009219636.1"/>
</dbReference>
<evidence type="ECO:0000313" key="4">
    <source>
        <dbReference type="Proteomes" id="UP000006039"/>
    </source>
</evidence>
<name>J3NKS4_GAET3</name>
<keyword evidence="4" id="KW-1185">Reference proteome</keyword>
<organism evidence="2">
    <name type="scientific">Gaeumannomyces tritici (strain R3-111a-1)</name>
    <name type="common">Wheat and barley take-all root rot fungus</name>
    <name type="synonym">Gaeumannomyces graminis var. tritici</name>
    <dbReference type="NCBI Taxonomy" id="644352"/>
    <lineage>
        <taxon>Eukaryota</taxon>
        <taxon>Fungi</taxon>
        <taxon>Dikarya</taxon>
        <taxon>Ascomycota</taxon>
        <taxon>Pezizomycotina</taxon>
        <taxon>Sordariomycetes</taxon>
        <taxon>Sordariomycetidae</taxon>
        <taxon>Magnaporthales</taxon>
        <taxon>Magnaporthaceae</taxon>
        <taxon>Gaeumannomyces</taxon>
    </lineage>
</organism>
<protein>
    <submittedName>
        <fullName evidence="2 3">Uncharacterized protein</fullName>
    </submittedName>
</protein>
<reference evidence="4" key="1">
    <citation type="submission" date="2010-07" db="EMBL/GenBank/DDBJ databases">
        <title>The genome sequence of Gaeumannomyces graminis var. tritici strain R3-111a-1.</title>
        <authorList>
            <consortium name="The Broad Institute Genome Sequencing Platform"/>
            <person name="Ma L.-J."/>
            <person name="Dead R."/>
            <person name="Young S."/>
            <person name="Zeng Q."/>
            <person name="Koehrsen M."/>
            <person name="Alvarado L."/>
            <person name="Berlin A."/>
            <person name="Chapman S.B."/>
            <person name="Chen Z."/>
            <person name="Freedman E."/>
            <person name="Gellesch M."/>
            <person name="Goldberg J."/>
            <person name="Griggs A."/>
            <person name="Gujja S."/>
            <person name="Heilman E.R."/>
            <person name="Heiman D."/>
            <person name="Hepburn T."/>
            <person name="Howarth C."/>
            <person name="Jen D."/>
            <person name="Larson L."/>
            <person name="Mehta T."/>
            <person name="Neiman D."/>
            <person name="Pearson M."/>
            <person name="Roberts A."/>
            <person name="Saif S."/>
            <person name="Shea T."/>
            <person name="Shenoy N."/>
            <person name="Sisk P."/>
            <person name="Stolte C."/>
            <person name="Sykes S."/>
            <person name="Walk T."/>
            <person name="White J."/>
            <person name="Yandava C."/>
            <person name="Haas B."/>
            <person name="Nusbaum C."/>
            <person name="Birren B."/>
        </authorList>
    </citation>
    <scope>NUCLEOTIDE SEQUENCE [LARGE SCALE GENOMIC DNA]</scope>
    <source>
        <strain evidence="4">R3-111a-1</strain>
    </source>
</reference>
<sequence length="105" mass="10744">MAAASGNSRWRRRRAAEAGKGQGRLAAAAAAAGVAVVRAAASTPWLLEPFVWCGRTSASASSGASLSAGVAQSKGRATQRFGWFVLLLGRGCSTHLEDRSDGQIG</sequence>
<evidence type="ECO:0000256" key="1">
    <source>
        <dbReference type="SAM" id="MobiDB-lite"/>
    </source>
</evidence>
<dbReference type="Proteomes" id="UP000006039">
    <property type="component" value="Unassembled WGS sequence"/>
</dbReference>
<dbReference type="GeneID" id="20342323"/>
<feature type="region of interest" description="Disordered" evidence="1">
    <location>
        <begin position="1"/>
        <end position="21"/>
    </location>
</feature>
<reference evidence="3" key="5">
    <citation type="submission" date="2018-04" db="UniProtKB">
        <authorList>
            <consortium name="EnsemblFungi"/>
        </authorList>
    </citation>
    <scope>IDENTIFICATION</scope>
    <source>
        <strain evidence="3">R3-111a-1</strain>
    </source>
</reference>
<evidence type="ECO:0000313" key="3">
    <source>
        <dbReference type="EnsemblFungi" id="EJT81891"/>
    </source>
</evidence>
<dbReference type="VEuPathDB" id="FungiDB:GGTG_01865"/>
<reference evidence="2" key="3">
    <citation type="submission" date="2010-09" db="EMBL/GenBank/DDBJ databases">
        <title>Annotation of Gaeumannomyces graminis var. tritici R3-111a-1.</title>
        <authorList>
            <consortium name="The Broad Institute Genome Sequencing Platform"/>
            <person name="Ma L.-J."/>
            <person name="Dead R."/>
            <person name="Young S.K."/>
            <person name="Zeng Q."/>
            <person name="Gargeya S."/>
            <person name="Fitzgerald M."/>
            <person name="Haas B."/>
            <person name="Abouelleil A."/>
            <person name="Alvarado L."/>
            <person name="Arachchi H.M."/>
            <person name="Berlin A."/>
            <person name="Brown A."/>
            <person name="Chapman S.B."/>
            <person name="Chen Z."/>
            <person name="Dunbar C."/>
            <person name="Freedman E."/>
            <person name="Gearin G."/>
            <person name="Gellesch M."/>
            <person name="Goldberg J."/>
            <person name="Griggs A."/>
            <person name="Gujja S."/>
            <person name="Heiman D."/>
            <person name="Howarth C."/>
            <person name="Larson L."/>
            <person name="Lui A."/>
            <person name="MacDonald P.J.P."/>
            <person name="Mehta T."/>
            <person name="Montmayeur A."/>
            <person name="Murphy C."/>
            <person name="Neiman D."/>
            <person name="Pearson M."/>
            <person name="Priest M."/>
            <person name="Roberts A."/>
            <person name="Saif S."/>
            <person name="Shea T."/>
            <person name="Shenoy N."/>
            <person name="Sisk P."/>
            <person name="Stolte C."/>
            <person name="Sykes S."/>
            <person name="Yandava C."/>
            <person name="Wortman J."/>
            <person name="Nusbaum C."/>
            <person name="Birren B."/>
        </authorList>
    </citation>
    <scope>NUCLEOTIDE SEQUENCE</scope>
    <source>
        <strain evidence="2">R3-111a-1</strain>
    </source>
</reference>
<dbReference type="EnsemblFungi" id="EJT81891">
    <property type="protein sequence ID" value="EJT81891"/>
    <property type="gene ID" value="GGTG_01865"/>
</dbReference>
<dbReference type="AlphaFoldDB" id="J3NKS4"/>
<gene>
    <name evidence="3" type="primary">20342323</name>
    <name evidence="2" type="ORF">GGTG_01865</name>
</gene>
<evidence type="ECO:0000313" key="2">
    <source>
        <dbReference type="EMBL" id="EJT81891.1"/>
    </source>
</evidence>
<accession>J3NKS4</accession>
<dbReference type="OrthoDB" id="5377273at2759"/>
<reference evidence="3" key="4">
    <citation type="journal article" date="2015" name="G3 (Bethesda)">
        <title>Genome sequences of three phytopathogenic species of the Magnaporthaceae family of fungi.</title>
        <authorList>
            <person name="Okagaki L.H."/>
            <person name="Nunes C.C."/>
            <person name="Sailsbery J."/>
            <person name="Clay B."/>
            <person name="Brown D."/>
            <person name="John T."/>
            <person name="Oh Y."/>
            <person name="Young N."/>
            <person name="Fitzgerald M."/>
            <person name="Haas B.J."/>
            <person name="Zeng Q."/>
            <person name="Young S."/>
            <person name="Adiconis X."/>
            <person name="Fan L."/>
            <person name="Levin J.Z."/>
            <person name="Mitchell T.K."/>
            <person name="Okubara P.A."/>
            <person name="Farman M.L."/>
            <person name="Kohn L.M."/>
            <person name="Birren B."/>
            <person name="Ma L.-J."/>
            <person name="Dean R.A."/>
        </authorList>
    </citation>
    <scope>NUCLEOTIDE SEQUENCE</scope>
    <source>
        <strain evidence="3">R3-111a-1</strain>
    </source>
</reference>
<proteinExistence type="predicted"/>
<dbReference type="HOGENOM" id="CLU_2236748_0_0_1"/>
<reference evidence="2" key="2">
    <citation type="submission" date="2010-07" db="EMBL/GenBank/DDBJ databases">
        <authorList>
            <consortium name="The Broad Institute Genome Sequencing Platform"/>
            <consortium name="Broad Institute Genome Sequencing Center for Infectious Disease"/>
            <person name="Ma L.-J."/>
            <person name="Dead R."/>
            <person name="Young S."/>
            <person name="Zeng Q."/>
            <person name="Koehrsen M."/>
            <person name="Alvarado L."/>
            <person name="Berlin A."/>
            <person name="Chapman S.B."/>
            <person name="Chen Z."/>
            <person name="Freedman E."/>
            <person name="Gellesch M."/>
            <person name="Goldberg J."/>
            <person name="Griggs A."/>
            <person name="Gujja S."/>
            <person name="Heilman E.R."/>
            <person name="Heiman D."/>
            <person name="Hepburn T."/>
            <person name="Howarth C."/>
            <person name="Jen D."/>
            <person name="Larson L."/>
            <person name="Mehta T."/>
            <person name="Neiman D."/>
            <person name="Pearson M."/>
            <person name="Roberts A."/>
            <person name="Saif S."/>
            <person name="Shea T."/>
            <person name="Shenoy N."/>
            <person name="Sisk P."/>
            <person name="Stolte C."/>
            <person name="Sykes S."/>
            <person name="Walk T."/>
            <person name="White J."/>
            <person name="Yandava C."/>
            <person name="Haas B."/>
            <person name="Nusbaum C."/>
            <person name="Birren B."/>
        </authorList>
    </citation>
    <scope>NUCLEOTIDE SEQUENCE</scope>
    <source>
        <strain evidence="2">R3-111a-1</strain>
    </source>
</reference>
<dbReference type="EMBL" id="GL385395">
    <property type="protein sequence ID" value="EJT81891.1"/>
    <property type="molecule type" value="Genomic_DNA"/>
</dbReference>